<evidence type="ECO:0008006" key="3">
    <source>
        <dbReference type="Google" id="ProtNLM"/>
    </source>
</evidence>
<accession>A0A699IEX8</accession>
<protein>
    <recommendedName>
        <fullName evidence="3">Integrase, catalytic region, zinc finger, CCHC-type, peptidase aspartic, catalytic</fullName>
    </recommendedName>
</protein>
<gene>
    <name evidence="2" type="ORF">Tci_526620</name>
</gene>
<dbReference type="AlphaFoldDB" id="A0A699IEX8"/>
<name>A0A699IEX8_TANCI</name>
<sequence>MTTLADKAILSGADNRPHVLEKDMYDSWKRRMKLYMMNRQHGRMIIEFIENGPLIWPSIEENKVTRPKKYSELSATEAIQVDCDVKKTNIILQGLPPEEIECKLYDAFDKFAYKKKETLREFYLRFSLLLNDMNIYNMKLEQFQVNTKFLNTLPPEWSKFMIDVKLVWDLHTTNIDQLHAYLGQHEFHANELLVLQEHTLQEQVETVLGNKGLLSVTTAKGKATCLNSALKQRENGMIHGLRIKYCWYKLKQMTVITHNAAYQADDLDAYDSDCDEINTAKVALMANLSHYGSDNLAELHNHDNVNHNVINQAVQAMPCSEQLNIVNHSETEITSDSNIIPYSQYVSKSQRAAVQNYNSLAQQDALILSVIEQLKTQVVNCTKINLDNKSVNDTLTAELERYKDQKAQQLEPKLYDGIVIEKTNAIVIRDPEETLMLAEESRSKMLLKQKDPMMSKKKVNTTPVDYANSMNSSEPTPSTRPTKVEVPKELPKVSMSQEKDMVIKKLKERIKSLSGNMKEDKIKKELEEIETISIELDHRVTKLIAENEHLKQNNACLLTRITTTAKVPLRKPIALESNPPKPVVTLVYSRKPKESRNNVLVSKSKINKSLYANKKEPNKSWGSTVSNVPSSSIDECRLSKLFSGIWTPAAPST</sequence>
<proteinExistence type="predicted"/>
<evidence type="ECO:0000256" key="1">
    <source>
        <dbReference type="SAM" id="MobiDB-lite"/>
    </source>
</evidence>
<feature type="region of interest" description="Disordered" evidence="1">
    <location>
        <begin position="463"/>
        <end position="487"/>
    </location>
</feature>
<comment type="caution">
    <text evidence="2">The sequence shown here is derived from an EMBL/GenBank/DDBJ whole genome shotgun (WGS) entry which is preliminary data.</text>
</comment>
<dbReference type="EMBL" id="BKCJ010292196">
    <property type="protein sequence ID" value="GEZ54647.1"/>
    <property type="molecule type" value="Genomic_DNA"/>
</dbReference>
<evidence type="ECO:0000313" key="2">
    <source>
        <dbReference type="EMBL" id="GEZ54647.1"/>
    </source>
</evidence>
<reference evidence="2" key="1">
    <citation type="journal article" date="2019" name="Sci. Rep.">
        <title>Draft genome of Tanacetum cinerariifolium, the natural source of mosquito coil.</title>
        <authorList>
            <person name="Yamashiro T."/>
            <person name="Shiraishi A."/>
            <person name="Satake H."/>
            <person name="Nakayama K."/>
        </authorList>
    </citation>
    <scope>NUCLEOTIDE SEQUENCE</scope>
</reference>
<feature type="compositionally biased region" description="Polar residues" evidence="1">
    <location>
        <begin position="463"/>
        <end position="481"/>
    </location>
</feature>
<organism evidence="2">
    <name type="scientific">Tanacetum cinerariifolium</name>
    <name type="common">Dalmatian daisy</name>
    <name type="synonym">Chrysanthemum cinerariifolium</name>
    <dbReference type="NCBI Taxonomy" id="118510"/>
    <lineage>
        <taxon>Eukaryota</taxon>
        <taxon>Viridiplantae</taxon>
        <taxon>Streptophyta</taxon>
        <taxon>Embryophyta</taxon>
        <taxon>Tracheophyta</taxon>
        <taxon>Spermatophyta</taxon>
        <taxon>Magnoliopsida</taxon>
        <taxon>eudicotyledons</taxon>
        <taxon>Gunneridae</taxon>
        <taxon>Pentapetalae</taxon>
        <taxon>asterids</taxon>
        <taxon>campanulids</taxon>
        <taxon>Asterales</taxon>
        <taxon>Asteraceae</taxon>
        <taxon>Asteroideae</taxon>
        <taxon>Anthemideae</taxon>
        <taxon>Anthemidinae</taxon>
        <taxon>Tanacetum</taxon>
    </lineage>
</organism>